<proteinExistence type="inferred from homology"/>
<evidence type="ECO:0000256" key="2">
    <source>
        <dbReference type="SAM" id="Phobius"/>
    </source>
</evidence>
<accession>A0A0G1NG12</accession>
<evidence type="ECO:0000259" key="3">
    <source>
        <dbReference type="Pfam" id="PF03816"/>
    </source>
</evidence>
<protein>
    <submittedName>
        <fullName evidence="4">Regulatory protein MsrR</fullName>
    </submittedName>
</protein>
<feature type="transmembrane region" description="Helical" evidence="2">
    <location>
        <begin position="27"/>
        <end position="43"/>
    </location>
</feature>
<comment type="similarity">
    <text evidence="1">Belongs to the LytR/CpsA/Psr (LCP) family.</text>
</comment>
<evidence type="ECO:0000256" key="1">
    <source>
        <dbReference type="ARBA" id="ARBA00006068"/>
    </source>
</evidence>
<dbReference type="EMBL" id="LCLO01000003">
    <property type="protein sequence ID" value="KKU19519.1"/>
    <property type="molecule type" value="Genomic_DNA"/>
</dbReference>
<dbReference type="InterPro" id="IPR004474">
    <property type="entry name" value="LytR_CpsA_psr"/>
</dbReference>
<keyword evidence="2" id="KW-1133">Transmembrane helix</keyword>
<comment type="caution">
    <text evidence="4">The sequence shown here is derived from an EMBL/GenBank/DDBJ whole genome shotgun (WGS) entry which is preliminary data.</text>
</comment>
<sequence length="338" mass="38340">MEEKLQEEQAIKYLENKLGNKPRKRRFYLISSVLLAVFVFFMFRSGANFQVFGDESLFARTMSFFGMSRAEEKKTVDVVVFGLRGKNDVNGGLLTDTNMLLRYDKEKKRVALISIPRDLYVEMPGFGKKEKINFAYELGEKRGKGEGLKYAKEVVGDICGLNADYAIAVDFAAFEKVIDQLGGIDITLEKNFSEPNQWGGMIFYLPKGNNHLSGEKALYYVRSRFSTNDFDRARRQQDVLTAVKDKALTLGILSNPFRVYGMAKTLAEHVQTDFGINEMIDMITIVKETRGSVPIRKVFDISKDGLLDSSYVNGSYILLPKNNDFDSLKNACQNVFEN</sequence>
<dbReference type="AlphaFoldDB" id="A0A0G1NG12"/>
<reference evidence="4 5" key="1">
    <citation type="journal article" date="2015" name="Nature">
        <title>rRNA introns, odd ribosomes, and small enigmatic genomes across a large radiation of phyla.</title>
        <authorList>
            <person name="Brown C.T."/>
            <person name="Hug L.A."/>
            <person name="Thomas B.C."/>
            <person name="Sharon I."/>
            <person name="Castelle C.J."/>
            <person name="Singh A."/>
            <person name="Wilkins M.J."/>
            <person name="Williams K.H."/>
            <person name="Banfield J.F."/>
        </authorList>
    </citation>
    <scope>NUCLEOTIDE SEQUENCE [LARGE SCALE GENOMIC DNA]</scope>
</reference>
<dbReference type="Pfam" id="PF03816">
    <property type="entry name" value="LytR_cpsA_psr"/>
    <property type="match status" value="1"/>
</dbReference>
<keyword evidence="2" id="KW-0472">Membrane</keyword>
<dbReference type="Proteomes" id="UP000034644">
    <property type="component" value="Unassembled WGS sequence"/>
</dbReference>
<dbReference type="PANTHER" id="PTHR33392">
    <property type="entry name" value="POLYISOPRENYL-TEICHOIC ACID--PEPTIDOGLYCAN TEICHOIC ACID TRANSFERASE TAGU"/>
    <property type="match status" value="1"/>
</dbReference>
<feature type="domain" description="Cell envelope-related transcriptional attenuator" evidence="3">
    <location>
        <begin position="95"/>
        <end position="247"/>
    </location>
</feature>
<organism evidence="4 5">
    <name type="scientific">Candidatus Azambacteria bacterium GW2011_GWA2_45_90</name>
    <dbReference type="NCBI Taxonomy" id="1618614"/>
    <lineage>
        <taxon>Bacteria</taxon>
        <taxon>Candidatus Azamiibacteriota</taxon>
    </lineage>
</organism>
<gene>
    <name evidence="4" type="ORF">UX27_C0003G0016</name>
</gene>
<dbReference type="PANTHER" id="PTHR33392:SF6">
    <property type="entry name" value="POLYISOPRENYL-TEICHOIC ACID--PEPTIDOGLYCAN TEICHOIC ACID TRANSFERASE TAGU"/>
    <property type="match status" value="1"/>
</dbReference>
<dbReference type="Gene3D" id="3.40.630.190">
    <property type="entry name" value="LCP protein"/>
    <property type="match status" value="1"/>
</dbReference>
<name>A0A0G1NG12_9BACT</name>
<evidence type="ECO:0000313" key="5">
    <source>
        <dbReference type="Proteomes" id="UP000034644"/>
    </source>
</evidence>
<evidence type="ECO:0000313" key="4">
    <source>
        <dbReference type="EMBL" id="KKU19519.1"/>
    </source>
</evidence>
<keyword evidence="2" id="KW-0812">Transmembrane</keyword>
<dbReference type="NCBIfam" id="TIGR00350">
    <property type="entry name" value="lytR_cpsA_psr"/>
    <property type="match status" value="1"/>
</dbReference>
<dbReference type="InterPro" id="IPR050922">
    <property type="entry name" value="LytR/CpsA/Psr_CW_biosynth"/>
</dbReference>